<protein>
    <submittedName>
        <fullName evidence="2 3">UPF0481 protein At3g47200-like</fullName>
    </submittedName>
</protein>
<dbReference type="RefSeq" id="XP_035539094.1">
    <property type="nucleotide sequence ID" value="XM_035683201.1"/>
</dbReference>
<dbReference type="Proteomes" id="UP000235220">
    <property type="component" value="Chromosome 1"/>
</dbReference>
<reference evidence="2 3" key="1">
    <citation type="submission" date="2025-04" db="UniProtKB">
        <authorList>
            <consortium name="RefSeq"/>
        </authorList>
    </citation>
    <scope>IDENTIFICATION</scope>
    <source>
        <tissue evidence="2 3">Leaves</tissue>
    </source>
</reference>
<evidence type="ECO:0000313" key="3">
    <source>
        <dbReference type="RefSeq" id="XP_035539096.1"/>
    </source>
</evidence>
<evidence type="ECO:0000313" key="2">
    <source>
        <dbReference type="RefSeq" id="XP_035539094.1"/>
    </source>
</evidence>
<dbReference type="PANTHER" id="PTHR31170:SF17">
    <property type="match status" value="1"/>
</dbReference>
<evidence type="ECO:0000313" key="1">
    <source>
        <dbReference type="Proteomes" id="UP000235220"/>
    </source>
</evidence>
<dbReference type="OrthoDB" id="591587at2759"/>
<dbReference type="KEGG" id="jre:108988178"/>
<gene>
    <name evidence="2 3" type="primary">LOC108988178</name>
</gene>
<dbReference type="RefSeq" id="XP_035539096.1">
    <property type="nucleotide sequence ID" value="XM_035683203.1"/>
</dbReference>
<sequence>MSQLHVGIDVGSLTSSLLGKMSQSPSMSSRCCIFKTPQILKRHNEKAYIPDAFSIGPFHHAKASLKDAEEVKLKYLQALINRSPNPTQKLGEMIKYIAEVEGEARGCYAPPIGHTSNEFVEILVLDGCFIIELFRRHTNKGLRDTDDPVFTMSFMLQLLYHDLCLLENQMPWFVLERLFHMTSLHPANISLVQLALKFFDCIFQSIPLSSKKSLEHLNLHESKHILDLLRNSLIFTTTRSEGETFGWQPLPSARILEEAGITFTRVKSSNILDIKFHNGVLEIPPLLIQETTETVFRNLICFEQCQPDCRPVITSYAILFDNLINTAKDVNILLEKGIIDNWLNLEDATRFFNKLYLDTYVKEYYFLEFNKQINSYCNGYWPRLRAYLVRNYILSPMGIVSQVAAFILNSCTVVQTFFKK</sequence>
<dbReference type="AlphaFoldDB" id="A0A6P9DV09"/>
<dbReference type="Pfam" id="PF03140">
    <property type="entry name" value="DUF247"/>
    <property type="match status" value="1"/>
</dbReference>
<proteinExistence type="predicted"/>
<dbReference type="Gramene" id="Jr01_10200_p1">
    <property type="protein sequence ID" value="cds.Jr01_10200_p1"/>
    <property type="gene ID" value="Jr01_10200"/>
</dbReference>
<keyword evidence="1" id="KW-1185">Reference proteome</keyword>
<dbReference type="GeneID" id="108988178"/>
<organism evidence="1 2">
    <name type="scientific">Juglans regia</name>
    <name type="common">English walnut</name>
    <dbReference type="NCBI Taxonomy" id="51240"/>
    <lineage>
        <taxon>Eukaryota</taxon>
        <taxon>Viridiplantae</taxon>
        <taxon>Streptophyta</taxon>
        <taxon>Embryophyta</taxon>
        <taxon>Tracheophyta</taxon>
        <taxon>Spermatophyta</taxon>
        <taxon>Magnoliopsida</taxon>
        <taxon>eudicotyledons</taxon>
        <taxon>Gunneridae</taxon>
        <taxon>Pentapetalae</taxon>
        <taxon>rosids</taxon>
        <taxon>fabids</taxon>
        <taxon>Fagales</taxon>
        <taxon>Juglandaceae</taxon>
        <taxon>Juglans</taxon>
    </lineage>
</organism>
<accession>A0A6P9DV09</accession>
<name>A0A6P9DV09_JUGRE</name>
<dbReference type="InterPro" id="IPR004158">
    <property type="entry name" value="DUF247_pln"/>
</dbReference>
<dbReference type="PANTHER" id="PTHR31170">
    <property type="entry name" value="BNAC04G53230D PROTEIN"/>
    <property type="match status" value="1"/>
</dbReference>